<proteinExistence type="predicted"/>
<organism evidence="1">
    <name type="scientific">Fagus sylvatica</name>
    <name type="common">Beechnut</name>
    <dbReference type="NCBI Taxonomy" id="28930"/>
    <lineage>
        <taxon>Eukaryota</taxon>
        <taxon>Viridiplantae</taxon>
        <taxon>Streptophyta</taxon>
        <taxon>Embryophyta</taxon>
        <taxon>Tracheophyta</taxon>
        <taxon>Spermatophyta</taxon>
        <taxon>Magnoliopsida</taxon>
        <taxon>eudicotyledons</taxon>
        <taxon>Gunneridae</taxon>
        <taxon>Pentapetalae</taxon>
        <taxon>rosids</taxon>
        <taxon>fabids</taxon>
        <taxon>Fagales</taxon>
        <taxon>Fagaceae</taxon>
        <taxon>Fagus</taxon>
    </lineage>
</organism>
<dbReference type="AlphaFoldDB" id="A0A2N9HEQ1"/>
<gene>
    <name evidence="1" type="ORF">FSB_LOCUS38042</name>
</gene>
<name>A0A2N9HEQ1_FAGSY</name>
<dbReference type="EMBL" id="OIVN01003301">
    <property type="protein sequence ID" value="SPD10160.1"/>
    <property type="molecule type" value="Genomic_DNA"/>
</dbReference>
<reference evidence="1" key="1">
    <citation type="submission" date="2018-02" db="EMBL/GenBank/DDBJ databases">
        <authorList>
            <person name="Cohen D.B."/>
            <person name="Kent A.D."/>
        </authorList>
    </citation>
    <scope>NUCLEOTIDE SEQUENCE</scope>
</reference>
<protein>
    <submittedName>
        <fullName evidence="1">Uncharacterized protein</fullName>
    </submittedName>
</protein>
<accession>A0A2N9HEQ1</accession>
<sequence length="284" mass="31684">MSMVMWKECSGGIDDITIEEFLYCFKPSQTAASSGFWNFKNRDKSVKLIEGLPPSNHDGRIVISLYVAIIGRGSLKRVRTSSRFEGRDSSSICFDSSHARCCWEGTSLEGSSPSPSSLHRDKGVIPPKITEVASAVVPPLNVKVLDMEALQEQVLMRDDTLSQSPGLAMTRAQSEILKRDFEDYVKATIEDVARLMVHSLMRCSGREKKDVLDELEKMKTDLAAKDGDIKVAVTIQDKAVEEMKHLIGQIKGARASVVIEFQSSEVFEDNNTQYFLSGFKTFRM</sequence>
<evidence type="ECO:0000313" key="1">
    <source>
        <dbReference type="EMBL" id="SPD10160.1"/>
    </source>
</evidence>